<feature type="region of interest" description="Disordered" evidence="6">
    <location>
        <begin position="1173"/>
        <end position="1210"/>
    </location>
</feature>
<dbReference type="VEuPathDB" id="ToxoDB:BESB_013030"/>
<dbReference type="KEGG" id="bbes:BESB_013030"/>
<evidence type="ECO:0000256" key="3">
    <source>
        <dbReference type="ARBA" id="ARBA00022801"/>
    </source>
</evidence>
<comment type="caution">
    <text evidence="9">The sequence shown here is derived from an EMBL/GenBank/DDBJ whole genome shotgun (WGS) entry which is preliminary data.</text>
</comment>
<accession>A0A2A9M8Q4</accession>
<feature type="compositionally biased region" description="Basic and acidic residues" evidence="6">
    <location>
        <begin position="938"/>
        <end position="948"/>
    </location>
</feature>
<evidence type="ECO:0008006" key="11">
    <source>
        <dbReference type="Google" id="ProtNLM"/>
    </source>
</evidence>
<dbReference type="GO" id="GO:0046872">
    <property type="term" value="F:metal ion binding"/>
    <property type="evidence" value="ECO:0007669"/>
    <property type="project" value="InterPro"/>
</dbReference>
<dbReference type="InterPro" id="IPR050626">
    <property type="entry name" value="Peptidase_M16"/>
</dbReference>
<dbReference type="SUPFAM" id="SSF63411">
    <property type="entry name" value="LuxS/MPP-like metallohydrolase"/>
    <property type="match status" value="3"/>
</dbReference>
<gene>
    <name evidence="9" type="ORF">BESB_013030</name>
</gene>
<dbReference type="Proteomes" id="UP000224006">
    <property type="component" value="Chromosome IX"/>
</dbReference>
<dbReference type="RefSeq" id="XP_029216700.1">
    <property type="nucleotide sequence ID" value="XM_029360033.1"/>
</dbReference>
<dbReference type="PANTHER" id="PTHR43690:SF33">
    <property type="entry name" value="STROMAL PROCESSING PEPTIDASE, CHLOROPLASTIC"/>
    <property type="match status" value="1"/>
</dbReference>
<feature type="domain" description="Peptidase M16 C-terminal" evidence="8">
    <location>
        <begin position="301"/>
        <end position="353"/>
    </location>
</feature>
<feature type="region of interest" description="Disordered" evidence="6">
    <location>
        <begin position="923"/>
        <end position="948"/>
    </location>
</feature>
<feature type="compositionally biased region" description="Low complexity" evidence="6">
    <location>
        <begin position="380"/>
        <end position="421"/>
    </location>
</feature>
<sequence length="1547" mass="168253">MPGVAPLRNGPLANDILSFSLLQVDTFARQNGKAWIQIRPRPPPQPGPAVRRVGLDPRSTFSYTGACSSSLSAACATGVSPSSESPLSASLSAPGVAGSLDASLPSHPYAVKGRLDNGLEYFLLPHAFPAGSLEVHMEVHAGSTCEGERERGIAHLCEHITYMGSRKREALIRQQAETNAYTDFHHTVFFAAWRGGEEEGEQDALANANRSALSHARGAHHLNTEEKLTLALEAMREVLEAPTQFTSERLNRERSAVISEASLVNTISYRKEQMLLSLLHAETILPSRFPIGRLEQIKSWKVEDAKRFHARCYRPDNVALYVVGDIGGARAESLVRDLLGPVQPKKDQEPTWFKFNDLWKNSVRKVSAWFPPLAHRWRQPSSSSLQPSSDSSASASAASEDASSAPSGATPPSSPVSGASPTCSPSLFSSRELHVWKHPLIQQFSLVFLLKKPLQPLKTVRDYKRLILRKLVLQALSLRLSAATRERGAKIHQIDLCEVNSIKEGCRVLSLEVQAEQRGDEWKDAISTAVQQVRRMARYGLSVSELRSLLSTYNINLRRLRLSQLSSADMVRVVMETAACHHTLLHLEEEKRIAMQLLGLPGCDGAASPAAGEASGSPPSPAGDASVGGGDYGAGPSAREAELLQALNEEARDLCEWIEIRPDEAQSGPDVVLAFMHGPAASEPPSAGEREGDSGSLEKEQKNDGADASGAAGETATCRDIVVHRAADPETPGEAREAKGVTEEKEKNRESESATDAHDEPVIPLTKEEIAAAISHAVQEDIQPPTEDIQGPDRLMRAEESEALFRQLSQSGKSAEEAQHAVETQDGSESAVSLAVQEARAVEVLRSNVAGDNEGALGEFSAFLHNNSMRVKSLRNKIKFNAKVADDEKGTAIIRLLLPGGRMSAGVDAVALAALRVEAREGPSGRRVADAETQGSEGGHEDETSGGKRVPDEIYSILEARSRWGAALVVGARTMMEGGALGGFSRQQIESFCQRNLIGVSIDCLDEFFSIEISVPTNVGRDFPGPAGGPIESAFQLLRLILSSFTFEEDAFERARHQVLLDHEHYTKDLSAYSMGELVVEMSGKDARFLSLRPQVIKSLKFADVAKVVQSHFRNQLKAGKMEVNVVGDISLKNTEALADAYLGTLQTVPEYTTAEAQRRPEAVVGNDFPAAAANHEDAERQRDERATDGDAATPSTATQSGDKQDVPLKDGSLLAVSPFLPLQQRYASSLLPGDFPSGDETQKNTEEGSEQPAGATPKGKKRVRVHIIDSDERAVIHLAGYAPNRWGVLPSGALAWSSSRPVSLPASPSHSSFSSFHAQPLLPAGLAKGFWGNAEAEGEQGRSMLATDNDLSRDPRRHPAFGRVALWLLQEMVSKRMFSVLREEHRLTYDATFDFLSFEILRGGLFVVTVHTEPRLVEAVLQVARMALRDLATIRPLQSYQLESAKKQIISRHAHDRKLARYWMELLVGLQLDDLPRKNLAYIRDLTAVVESVTLEDLQEIFESFGLRDGDLWEGVGTSGPVPPGHFIGGKKGEKKRISLASPLKR</sequence>
<feature type="compositionally biased region" description="Basic and acidic residues" evidence="6">
    <location>
        <begin position="688"/>
        <end position="705"/>
    </location>
</feature>
<feature type="compositionally biased region" description="Low complexity" evidence="6">
    <location>
        <begin position="606"/>
        <end position="625"/>
    </location>
</feature>
<dbReference type="InterPro" id="IPR011249">
    <property type="entry name" value="Metalloenz_LuxS/M16"/>
</dbReference>
<evidence type="ECO:0000313" key="9">
    <source>
        <dbReference type="EMBL" id="PFH32691.1"/>
    </source>
</evidence>
<feature type="region of interest" description="Disordered" evidence="6">
    <location>
        <begin position="678"/>
        <end position="761"/>
    </location>
</feature>
<evidence type="ECO:0000256" key="1">
    <source>
        <dbReference type="ARBA" id="ARBA00007261"/>
    </source>
</evidence>
<dbReference type="Pfam" id="PF00675">
    <property type="entry name" value="Peptidase_M16"/>
    <property type="match status" value="1"/>
</dbReference>
<keyword evidence="4" id="KW-0862">Zinc</keyword>
<name>A0A2A9M8Q4_BESBE</name>
<dbReference type="EMBL" id="NWUJ01000010">
    <property type="protein sequence ID" value="PFH32691.1"/>
    <property type="molecule type" value="Genomic_DNA"/>
</dbReference>
<feature type="compositionally biased region" description="Basic and acidic residues" evidence="6">
    <location>
        <begin position="721"/>
        <end position="761"/>
    </location>
</feature>
<protein>
    <recommendedName>
        <fullName evidence="11">Peptidase M16 inactive domain-containing protein</fullName>
    </recommendedName>
</protein>
<dbReference type="GO" id="GO:0008237">
    <property type="term" value="F:metallopeptidase activity"/>
    <property type="evidence" value="ECO:0007669"/>
    <property type="project" value="UniProtKB-KW"/>
</dbReference>
<feature type="domain" description="Peptidase M16 N-terminal" evidence="7">
    <location>
        <begin position="126"/>
        <end position="283"/>
    </location>
</feature>
<keyword evidence="3" id="KW-0378">Hydrolase</keyword>
<dbReference type="STRING" id="94643.A0A2A9M8Q4"/>
<evidence type="ECO:0000256" key="2">
    <source>
        <dbReference type="ARBA" id="ARBA00022670"/>
    </source>
</evidence>
<dbReference type="InterPro" id="IPR007863">
    <property type="entry name" value="Peptidase_M16_C"/>
</dbReference>
<feature type="region of interest" description="Disordered" evidence="6">
    <location>
        <begin position="377"/>
        <end position="421"/>
    </location>
</feature>
<keyword evidence="10" id="KW-1185">Reference proteome</keyword>
<evidence type="ECO:0000256" key="4">
    <source>
        <dbReference type="ARBA" id="ARBA00022833"/>
    </source>
</evidence>
<keyword evidence="5" id="KW-0482">Metalloprotease</keyword>
<evidence type="ECO:0000256" key="5">
    <source>
        <dbReference type="ARBA" id="ARBA00023049"/>
    </source>
</evidence>
<dbReference type="GO" id="GO:0006508">
    <property type="term" value="P:proteolysis"/>
    <property type="evidence" value="ECO:0007669"/>
    <property type="project" value="UniProtKB-KW"/>
</dbReference>
<feature type="region of interest" description="Disordered" evidence="6">
    <location>
        <begin position="606"/>
        <end position="636"/>
    </location>
</feature>
<comment type="similarity">
    <text evidence="1">Belongs to the peptidase M16 family.</text>
</comment>
<feature type="region of interest" description="Disordered" evidence="6">
    <location>
        <begin position="808"/>
        <end position="830"/>
    </location>
</feature>
<dbReference type="GeneID" id="40306365"/>
<evidence type="ECO:0000259" key="7">
    <source>
        <dbReference type="Pfam" id="PF00675"/>
    </source>
</evidence>
<dbReference type="PANTHER" id="PTHR43690">
    <property type="entry name" value="NARDILYSIN"/>
    <property type="match status" value="1"/>
</dbReference>
<feature type="compositionally biased region" description="Basic and acidic residues" evidence="6">
    <location>
        <begin position="1175"/>
        <end position="1189"/>
    </location>
</feature>
<dbReference type="OrthoDB" id="952271at2759"/>
<feature type="region of interest" description="Disordered" evidence="6">
    <location>
        <begin position="1231"/>
        <end position="1263"/>
    </location>
</feature>
<evidence type="ECO:0000259" key="8">
    <source>
        <dbReference type="Pfam" id="PF05193"/>
    </source>
</evidence>
<evidence type="ECO:0000313" key="10">
    <source>
        <dbReference type="Proteomes" id="UP000224006"/>
    </source>
</evidence>
<reference evidence="9 10" key="1">
    <citation type="submission" date="2017-09" db="EMBL/GenBank/DDBJ databases">
        <title>Genome sequencing of Besnoitia besnoiti strain Bb-Ger1.</title>
        <authorList>
            <person name="Schares G."/>
            <person name="Venepally P."/>
            <person name="Lorenzi H.A."/>
        </authorList>
    </citation>
    <scope>NUCLEOTIDE SEQUENCE [LARGE SCALE GENOMIC DNA]</scope>
    <source>
        <strain evidence="9 10">Bb-Ger1</strain>
    </source>
</reference>
<organism evidence="9 10">
    <name type="scientific">Besnoitia besnoiti</name>
    <name type="common">Apicomplexan protozoan</name>
    <dbReference type="NCBI Taxonomy" id="94643"/>
    <lineage>
        <taxon>Eukaryota</taxon>
        <taxon>Sar</taxon>
        <taxon>Alveolata</taxon>
        <taxon>Apicomplexa</taxon>
        <taxon>Conoidasida</taxon>
        <taxon>Coccidia</taxon>
        <taxon>Eucoccidiorida</taxon>
        <taxon>Eimeriorina</taxon>
        <taxon>Sarcocystidae</taxon>
        <taxon>Besnoitia</taxon>
    </lineage>
</organism>
<dbReference type="Gene3D" id="3.30.830.10">
    <property type="entry name" value="Metalloenzyme, LuxS/M16 peptidase-like"/>
    <property type="match status" value="4"/>
</dbReference>
<proteinExistence type="inferred from homology"/>
<dbReference type="Pfam" id="PF05193">
    <property type="entry name" value="Peptidase_M16_C"/>
    <property type="match status" value="1"/>
</dbReference>
<evidence type="ECO:0000256" key="6">
    <source>
        <dbReference type="SAM" id="MobiDB-lite"/>
    </source>
</evidence>
<dbReference type="InterPro" id="IPR011765">
    <property type="entry name" value="Pept_M16_N"/>
</dbReference>
<keyword evidence="2" id="KW-0645">Protease</keyword>